<proteinExistence type="predicted"/>
<evidence type="ECO:0000313" key="5">
    <source>
        <dbReference type="Proteomes" id="UP001597092"/>
    </source>
</evidence>
<dbReference type="EMBL" id="JBHUDP010000001">
    <property type="protein sequence ID" value="MFD1684941.1"/>
    <property type="molecule type" value="Genomic_DNA"/>
</dbReference>
<accession>A0ABD6DUR4</accession>
<dbReference type="PANTHER" id="PTHR34236">
    <property type="entry name" value="DIMETHYL SULFOXIDE REDUCTASE TRANSCRIPTIONAL ACTIVATOR"/>
    <property type="match status" value="1"/>
</dbReference>
<dbReference type="Pfam" id="PF04967">
    <property type="entry name" value="HTH_10"/>
    <property type="match status" value="1"/>
</dbReference>
<keyword evidence="1" id="KW-0805">Transcription regulation</keyword>
<dbReference type="InterPro" id="IPR007050">
    <property type="entry name" value="HTH_bacterioopsin"/>
</dbReference>
<dbReference type="AlphaFoldDB" id="A0ABD6DUR4"/>
<keyword evidence="5" id="KW-1185">Reference proteome</keyword>
<feature type="domain" description="HTH bat-type" evidence="3">
    <location>
        <begin position="167"/>
        <end position="218"/>
    </location>
</feature>
<evidence type="ECO:0000313" key="4">
    <source>
        <dbReference type="EMBL" id="MFD1684941.1"/>
    </source>
</evidence>
<evidence type="ECO:0000256" key="2">
    <source>
        <dbReference type="ARBA" id="ARBA00023163"/>
    </source>
</evidence>
<reference evidence="4 5" key="1">
    <citation type="journal article" date="2019" name="Int. J. Syst. Evol. Microbiol.">
        <title>The Global Catalogue of Microorganisms (GCM) 10K type strain sequencing project: providing services to taxonomists for standard genome sequencing and annotation.</title>
        <authorList>
            <consortium name="The Broad Institute Genomics Platform"/>
            <consortium name="The Broad Institute Genome Sequencing Center for Infectious Disease"/>
            <person name="Wu L."/>
            <person name="Ma J."/>
        </authorList>
    </citation>
    <scope>NUCLEOTIDE SEQUENCE [LARGE SCALE GENOMIC DNA]</scope>
    <source>
        <strain evidence="4 5">CGMCC 1.10387</strain>
    </source>
</reference>
<dbReference type="RefSeq" id="WP_256307584.1">
    <property type="nucleotide sequence ID" value="NZ_JANHAW010000002.1"/>
</dbReference>
<dbReference type="PANTHER" id="PTHR34236:SF1">
    <property type="entry name" value="DIMETHYL SULFOXIDE REDUCTASE TRANSCRIPTIONAL ACTIVATOR"/>
    <property type="match status" value="1"/>
</dbReference>
<organism evidence="4 5">
    <name type="scientific">Halobellus litoreus</name>
    <dbReference type="NCBI Taxonomy" id="755310"/>
    <lineage>
        <taxon>Archaea</taxon>
        <taxon>Methanobacteriati</taxon>
        <taxon>Methanobacteriota</taxon>
        <taxon>Stenosarchaea group</taxon>
        <taxon>Halobacteria</taxon>
        <taxon>Halobacteriales</taxon>
        <taxon>Haloferacaceae</taxon>
        <taxon>Halobellus</taxon>
    </lineage>
</organism>
<evidence type="ECO:0000256" key="1">
    <source>
        <dbReference type="ARBA" id="ARBA00023015"/>
    </source>
</evidence>
<gene>
    <name evidence="4" type="ORF">ACFSAS_04875</name>
</gene>
<protein>
    <submittedName>
        <fullName evidence="4">Helix-turn-helix domain-containing protein</fullName>
    </submittedName>
</protein>
<evidence type="ECO:0000259" key="3">
    <source>
        <dbReference type="Pfam" id="PF04967"/>
    </source>
</evidence>
<keyword evidence="2" id="KW-0804">Transcription</keyword>
<dbReference type="Proteomes" id="UP001597092">
    <property type="component" value="Unassembled WGS sequence"/>
</dbReference>
<sequence>MTYDAVPTATLASEATVVIRARFRIELPEDVWANEVSRSFPDATLRLLTGVPMGDGALELGEVRSESPAAVSDAIRSHSDIHGFDQLYGDDRRVISQYEATEQSLYEFLWGSSFPPEFPMIVEHGEMEFDVTATRDQFEDFGSALDESGIGYELLSVVHTDDRRGLLTERQRECLTEAHQRGYFEVPRECNLTELGAALGIDKSTASETLRRATDRVVAQFLLGHD</sequence>
<name>A0ABD6DUR4_9EURY</name>
<comment type="caution">
    <text evidence="4">The sequence shown here is derived from an EMBL/GenBank/DDBJ whole genome shotgun (WGS) entry which is preliminary data.</text>
</comment>